<dbReference type="NCBIfam" id="TIGR00254">
    <property type="entry name" value="GGDEF"/>
    <property type="match status" value="1"/>
</dbReference>
<keyword evidence="6" id="KW-1185">Reference proteome</keyword>
<name>A0A1I3SH91_9RHOB</name>
<organism evidence="5 6">
    <name type="scientific">Jannaschia pohangensis</name>
    <dbReference type="NCBI Taxonomy" id="390807"/>
    <lineage>
        <taxon>Bacteria</taxon>
        <taxon>Pseudomonadati</taxon>
        <taxon>Pseudomonadota</taxon>
        <taxon>Alphaproteobacteria</taxon>
        <taxon>Rhodobacterales</taxon>
        <taxon>Roseobacteraceae</taxon>
        <taxon>Jannaschia</taxon>
    </lineage>
</organism>
<dbReference type="Pfam" id="PF00990">
    <property type="entry name" value="GGDEF"/>
    <property type="match status" value="1"/>
</dbReference>
<evidence type="ECO:0000259" key="4">
    <source>
        <dbReference type="PROSITE" id="PS50887"/>
    </source>
</evidence>
<dbReference type="PANTHER" id="PTHR46663">
    <property type="entry name" value="DIGUANYLATE CYCLASE DGCT-RELATED"/>
    <property type="match status" value="1"/>
</dbReference>
<keyword evidence="3" id="KW-0141">cGMP biosynthesis</keyword>
<dbReference type="PANTHER" id="PTHR46663:SF2">
    <property type="entry name" value="GGDEF DOMAIN-CONTAINING PROTEIN"/>
    <property type="match status" value="1"/>
</dbReference>
<keyword evidence="2" id="KW-0547">Nucleotide-binding</keyword>
<dbReference type="GO" id="GO:0004383">
    <property type="term" value="F:guanylate cyclase activity"/>
    <property type="evidence" value="ECO:0007669"/>
    <property type="project" value="UniProtKB-EC"/>
</dbReference>
<evidence type="ECO:0000256" key="3">
    <source>
        <dbReference type="ARBA" id="ARBA00023293"/>
    </source>
</evidence>
<dbReference type="EMBL" id="FORA01000004">
    <property type="protein sequence ID" value="SFJ57099.1"/>
    <property type="molecule type" value="Genomic_DNA"/>
</dbReference>
<evidence type="ECO:0000313" key="6">
    <source>
        <dbReference type="Proteomes" id="UP000199110"/>
    </source>
</evidence>
<dbReference type="AlphaFoldDB" id="A0A1I3SH91"/>
<dbReference type="SMART" id="SM00267">
    <property type="entry name" value="GGDEF"/>
    <property type="match status" value="1"/>
</dbReference>
<dbReference type="CDD" id="cd01949">
    <property type="entry name" value="GGDEF"/>
    <property type="match status" value="1"/>
</dbReference>
<dbReference type="InterPro" id="IPR042463">
    <property type="entry name" value="HNOB_dom_associated_sf"/>
</dbReference>
<dbReference type="InterPro" id="IPR000160">
    <property type="entry name" value="GGDEF_dom"/>
</dbReference>
<dbReference type="Gene3D" id="3.30.70.270">
    <property type="match status" value="1"/>
</dbReference>
<dbReference type="GO" id="GO:0000166">
    <property type="term" value="F:nucleotide binding"/>
    <property type="evidence" value="ECO:0007669"/>
    <property type="project" value="UniProtKB-KW"/>
</dbReference>
<dbReference type="FunFam" id="3.30.70.270:FF:000001">
    <property type="entry name" value="Diguanylate cyclase domain protein"/>
    <property type="match status" value="1"/>
</dbReference>
<feature type="domain" description="GGDEF" evidence="4">
    <location>
        <begin position="194"/>
        <end position="328"/>
    </location>
</feature>
<evidence type="ECO:0000313" key="5">
    <source>
        <dbReference type="EMBL" id="SFJ57099.1"/>
    </source>
</evidence>
<dbReference type="STRING" id="390807.SAMN04488095_3124"/>
<protein>
    <recommendedName>
        <fullName evidence="1">guanylate cyclase</fullName>
        <ecNumber evidence="1">4.6.1.2</ecNumber>
    </recommendedName>
</protein>
<dbReference type="Pfam" id="PF07701">
    <property type="entry name" value="HNOBA"/>
    <property type="match status" value="1"/>
</dbReference>
<dbReference type="InterPro" id="IPR052163">
    <property type="entry name" value="DGC-Regulatory_Protein"/>
</dbReference>
<dbReference type="PROSITE" id="PS50887">
    <property type="entry name" value="GGDEF"/>
    <property type="match status" value="1"/>
</dbReference>
<dbReference type="EC" id="4.6.1.2" evidence="1"/>
<proteinExistence type="predicted"/>
<dbReference type="InterPro" id="IPR029787">
    <property type="entry name" value="Nucleotide_cyclase"/>
</dbReference>
<dbReference type="InterPro" id="IPR011645">
    <property type="entry name" value="HNOB_dom_associated"/>
</dbReference>
<gene>
    <name evidence="5" type="ORF">SAMN04488095_3124</name>
</gene>
<dbReference type="OrthoDB" id="9812260at2"/>
<dbReference type="SUPFAM" id="SSF55073">
    <property type="entry name" value="Nucleotide cyclase"/>
    <property type="match status" value="1"/>
</dbReference>
<evidence type="ECO:0000256" key="1">
    <source>
        <dbReference type="ARBA" id="ARBA00012202"/>
    </source>
</evidence>
<dbReference type="RefSeq" id="WP_092782882.1">
    <property type="nucleotide sequence ID" value="NZ_FORA01000004.1"/>
</dbReference>
<sequence length="342" mass="37725">MTAISLDLAVLDGVVPMALIFDQNGIVEHMGPTLAKMASNRPGAHLSEILDFRQPRIHPTFEAIMPWMGRRLKVAVRAPAGSEDRRPTPLRCVAVPLADGRCVLAMSLGADPTPQLRRHNLSANDFSDVDPTVDLLFLLEAHRIVLEQFGHLSDRLEQARLAAEEEAATDKLTGLRNRRAMDLHLERLTRQRKPNFGLMHLDLDYFKAVNDTLGHAAGDRVLEQVAVILRQEVRRGDMVARVGGDEFILVFDDCSDLDFLKGIAARIIDRLEQPIDWQGHECRVSGSIGITMSSFYDTLDPDQLIADADKALYSSKRAGRARHAVATPRSKAFAASGNGANA</sequence>
<dbReference type="Gene3D" id="3.30.450.260">
    <property type="entry name" value="Haem NO binding associated domain"/>
    <property type="match status" value="1"/>
</dbReference>
<evidence type="ECO:0000256" key="2">
    <source>
        <dbReference type="ARBA" id="ARBA00022741"/>
    </source>
</evidence>
<reference evidence="5 6" key="1">
    <citation type="submission" date="2016-10" db="EMBL/GenBank/DDBJ databases">
        <authorList>
            <person name="de Groot N.N."/>
        </authorList>
    </citation>
    <scope>NUCLEOTIDE SEQUENCE [LARGE SCALE GENOMIC DNA]</scope>
    <source>
        <strain evidence="5 6">DSM 19073</strain>
    </source>
</reference>
<dbReference type="InterPro" id="IPR043128">
    <property type="entry name" value="Rev_trsase/Diguanyl_cyclase"/>
</dbReference>
<dbReference type="Proteomes" id="UP000199110">
    <property type="component" value="Unassembled WGS sequence"/>
</dbReference>
<accession>A0A1I3SH91</accession>